<gene>
    <name evidence="2" type="ORF">CDV28_15313</name>
</gene>
<proteinExistence type="predicted"/>
<dbReference type="InterPro" id="IPR018649">
    <property type="entry name" value="SHOCT"/>
</dbReference>
<sequence length="71" mass="8534">MGDWEFLYEMKDRGYSEDEIQDAMSSGAAPWEWDYLAKQERKAEWEKLKSLRDTGAISREEFKKRKAEMFC</sequence>
<dbReference type="AlphaFoldDB" id="A0A521FYM3"/>
<organism evidence="2 3">
    <name type="scientific">Candidatus Electronema aureum</name>
    <dbReference type="NCBI Taxonomy" id="2005002"/>
    <lineage>
        <taxon>Bacteria</taxon>
        <taxon>Pseudomonadati</taxon>
        <taxon>Thermodesulfobacteriota</taxon>
        <taxon>Desulfobulbia</taxon>
        <taxon>Desulfobulbales</taxon>
        <taxon>Desulfobulbaceae</taxon>
        <taxon>Candidatus Electronema</taxon>
    </lineage>
</organism>
<protein>
    <submittedName>
        <fullName evidence="2">Short C-terminal domain-containing protein</fullName>
    </submittedName>
</protein>
<evidence type="ECO:0000313" key="3">
    <source>
        <dbReference type="Proteomes" id="UP000316238"/>
    </source>
</evidence>
<accession>A0A521FYM3</accession>
<comment type="caution">
    <text evidence="2">The sequence shown here is derived from an EMBL/GenBank/DDBJ whole genome shotgun (WGS) entry which is preliminary data.</text>
</comment>
<reference evidence="2" key="1">
    <citation type="submission" date="2017-07" db="EMBL/GenBank/DDBJ databases">
        <title>The cable genome - Insights into the physiology and evolution of filamentous bacteria capable of sulfide oxidation via long distance electron transfer.</title>
        <authorList>
            <person name="Thorup C."/>
            <person name="Bjerg J.T."/>
            <person name="Schreiber L."/>
            <person name="Nielsen L.P."/>
            <person name="Kjeldsen K.U."/>
            <person name="Boesen T."/>
            <person name="Boggild A."/>
            <person name="Meysman F."/>
            <person name="Geelhoed J."/>
            <person name="Schramm A."/>
        </authorList>
    </citation>
    <scope>NUCLEOTIDE SEQUENCE [LARGE SCALE GENOMIC DNA]</scope>
    <source>
        <strain evidence="2">GS</strain>
    </source>
</reference>
<evidence type="ECO:0000313" key="2">
    <source>
        <dbReference type="EMBL" id="TAA73868.1"/>
    </source>
</evidence>
<dbReference type="EMBL" id="NQJD01000053">
    <property type="protein sequence ID" value="TAA73868.1"/>
    <property type="molecule type" value="Genomic_DNA"/>
</dbReference>
<feature type="domain" description="SHOCT" evidence="1">
    <location>
        <begin position="46"/>
        <end position="68"/>
    </location>
</feature>
<keyword evidence="3" id="KW-1185">Reference proteome</keyword>
<dbReference type="Pfam" id="PF09851">
    <property type="entry name" value="SHOCT"/>
    <property type="match status" value="1"/>
</dbReference>
<evidence type="ECO:0000259" key="1">
    <source>
        <dbReference type="Pfam" id="PF09851"/>
    </source>
</evidence>
<dbReference type="Proteomes" id="UP000316238">
    <property type="component" value="Unassembled WGS sequence"/>
</dbReference>
<name>A0A521FYM3_9BACT</name>